<protein>
    <submittedName>
        <fullName evidence="2">Uncharacterized protein</fullName>
    </submittedName>
</protein>
<evidence type="ECO:0000313" key="3">
    <source>
        <dbReference type="Proteomes" id="UP000017840"/>
    </source>
</evidence>
<evidence type="ECO:0000256" key="1">
    <source>
        <dbReference type="SAM" id="MobiDB-lite"/>
    </source>
</evidence>
<dbReference type="Proteomes" id="UP000017840">
    <property type="component" value="Unassembled WGS sequence"/>
</dbReference>
<proteinExistence type="predicted"/>
<dbReference type="STRING" id="1324957.K933_12191"/>
<dbReference type="InterPro" id="IPR006311">
    <property type="entry name" value="TAT_signal"/>
</dbReference>
<reference evidence="2 3" key="1">
    <citation type="journal article" date="2013" name="Genome Announc.">
        <title>Draft Genome Sequence of 'Candidatus Halobonum tyrrellensis' Strain G22, Isolated from the Hypersaline Waters of Lake Tyrrell, Australia.</title>
        <authorList>
            <person name="Ugalde J.A."/>
            <person name="Narasingarao P."/>
            <person name="Kuo S."/>
            <person name="Podell S."/>
            <person name="Allen E.E."/>
        </authorList>
    </citation>
    <scope>NUCLEOTIDE SEQUENCE [LARGE SCALE GENOMIC DNA]</scope>
    <source>
        <strain evidence="2 3">G22</strain>
    </source>
</reference>
<evidence type="ECO:0000313" key="2">
    <source>
        <dbReference type="EMBL" id="ESP87832.1"/>
    </source>
</evidence>
<dbReference type="AlphaFoldDB" id="V4IXF5"/>
<name>V4IXF5_9EURY</name>
<gene>
    <name evidence="2" type="ORF">K933_12191</name>
</gene>
<dbReference type="PROSITE" id="PS51318">
    <property type="entry name" value="TAT"/>
    <property type="match status" value="1"/>
</dbReference>
<keyword evidence="3" id="KW-1185">Reference proteome</keyword>
<feature type="region of interest" description="Disordered" evidence="1">
    <location>
        <begin position="183"/>
        <end position="210"/>
    </location>
</feature>
<dbReference type="RefSeq" id="WP_023395014.1">
    <property type="nucleotide sequence ID" value="NZ_ASGZ01000043.1"/>
</dbReference>
<comment type="caution">
    <text evidence="2">The sequence shown here is derived from an EMBL/GenBank/DDBJ whole genome shotgun (WGS) entry which is preliminary data.</text>
</comment>
<organism evidence="2 3">
    <name type="scientific">Candidatus Halobonum tyrrellensis G22</name>
    <dbReference type="NCBI Taxonomy" id="1324957"/>
    <lineage>
        <taxon>Archaea</taxon>
        <taxon>Methanobacteriati</taxon>
        <taxon>Methanobacteriota</taxon>
        <taxon>Stenosarchaea group</taxon>
        <taxon>Halobacteria</taxon>
        <taxon>Halobacteriales</taxon>
        <taxon>Haloferacaceae</taxon>
        <taxon>Candidatus Halobonum</taxon>
    </lineage>
</organism>
<dbReference type="OrthoDB" id="177367at2157"/>
<dbReference type="EMBL" id="ASGZ01000043">
    <property type="protein sequence ID" value="ESP87832.1"/>
    <property type="molecule type" value="Genomic_DNA"/>
</dbReference>
<accession>V4IXF5</accession>
<sequence>MDEPTNSNGSGLGRRTAVKALGVGLVGAVGGVGALAGSAAAQVGATFTKSNPKKVVNADGRVTRYDVAVTGTFSYESFDDPAREADITLEGSIGSGWEAVSETTVEGLTNTQGTYDFSLAPTDVTEVFGDDAFSVDQDGGTGSSELQLRLTVEVTDAAGEEFSAEAENTMGLAVRNLESDVGMDAEADGSAGGYDSHYASPENQEPKNPDKGIVTKGAMDLFIDYRFDGTALSSVVYDVVLDEPWSDETVDAANMALGLAVDGHAAQIIWESGDGFHMEYAKNGSWNEMSIPEFISVSKEGTNLRVEVDLTGRNVLEAGDSYEFVANASYGGGGEHVTISNADDGKTAWDSSDWTATTYFLTEEVPEAGE</sequence>